<dbReference type="GO" id="GO:0009927">
    <property type="term" value="F:histidine phosphotransfer kinase activity"/>
    <property type="evidence" value="ECO:0007669"/>
    <property type="project" value="TreeGrafter"/>
</dbReference>
<dbReference type="GO" id="GO:0000155">
    <property type="term" value="F:phosphorelay sensor kinase activity"/>
    <property type="evidence" value="ECO:0007669"/>
    <property type="project" value="TreeGrafter"/>
</dbReference>
<feature type="domain" description="Histidine kinase" evidence="6">
    <location>
        <begin position="1"/>
        <end position="167"/>
    </location>
</feature>
<dbReference type="EMBL" id="JAPHEH010000001">
    <property type="protein sequence ID" value="MDG4475007.1"/>
    <property type="molecule type" value="Genomic_DNA"/>
</dbReference>
<reference evidence="8" key="2">
    <citation type="submission" date="2022-10" db="EMBL/GenBank/DDBJ databases">
        <authorList>
            <person name="Aronson H.S."/>
        </authorList>
    </citation>
    <scope>NUCLEOTIDE SEQUENCE</scope>
    <source>
        <strain evidence="8">RS19-109</strain>
    </source>
</reference>
<dbReference type="Gene3D" id="3.30.565.10">
    <property type="entry name" value="Histidine kinase-like ATPase, C-terminal domain"/>
    <property type="match status" value="1"/>
</dbReference>
<evidence type="ECO:0000313" key="8">
    <source>
        <dbReference type="EMBL" id="MDG4475007.1"/>
    </source>
</evidence>
<feature type="modified residue" description="4-aspartylphosphate" evidence="5">
    <location>
        <position position="238"/>
    </location>
</feature>
<dbReference type="InterPro" id="IPR003594">
    <property type="entry name" value="HATPase_dom"/>
</dbReference>
<keyword evidence="5" id="KW-0597">Phosphoprotein</keyword>
<dbReference type="SMART" id="SM00387">
    <property type="entry name" value="HATPase_c"/>
    <property type="match status" value="1"/>
</dbReference>
<dbReference type="PANTHER" id="PTHR43047">
    <property type="entry name" value="TWO-COMPONENT HISTIDINE PROTEIN KINASE"/>
    <property type="match status" value="1"/>
</dbReference>
<dbReference type="PANTHER" id="PTHR43047:SF72">
    <property type="entry name" value="OSMOSENSING HISTIDINE PROTEIN KINASE SLN1"/>
    <property type="match status" value="1"/>
</dbReference>
<dbReference type="PRINTS" id="PR00344">
    <property type="entry name" value="BCTRLSENSOR"/>
</dbReference>
<gene>
    <name evidence="8" type="ORF">OLX77_02390</name>
</gene>
<keyword evidence="3" id="KW-0808">Transferase</keyword>
<sequence length="305" mass="33721">MEQERRPIEVYLVVKEALKLLRASIPTNIEFKSTIDEKSGAVLADPTQIHQLIMNLCTNAYHAMRGDDAGTLGVSLRAAEINKQDAHGLLHPGNYLEFTVSDTGCGMSPEIMERIFDPYFTTKPRGEGTGMGLAMVHGIVTQYEGDIRVESALGQGTTIRVYLPQAENKAPEAERIISQQLPGGNERVLVVDDEHMVLAMHTNMLERLGYKVTAMPSSKEALAEFSARPQDFDLVLTDMAMPGMQGDILAQKIRQVRADIPILMCTGFSEKLTPERAQGFGIGKIIMKPLLFRELATSIREFLDS</sequence>
<dbReference type="Pfam" id="PF00072">
    <property type="entry name" value="Response_reg"/>
    <property type="match status" value="1"/>
</dbReference>
<dbReference type="Pfam" id="PF02518">
    <property type="entry name" value="HATPase_c"/>
    <property type="match status" value="1"/>
</dbReference>
<evidence type="ECO:0000256" key="1">
    <source>
        <dbReference type="ARBA" id="ARBA00000085"/>
    </source>
</evidence>
<dbReference type="InterPro" id="IPR004358">
    <property type="entry name" value="Sig_transdc_His_kin-like_C"/>
</dbReference>
<evidence type="ECO:0000256" key="4">
    <source>
        <dbReference type="ARBA" id="ARBA00022777"/>
    </source>
</evidence>
<dbReference type="AlphaFoldDB" id="A0A9X4MLJ3"/>
<dbReference type="EC" id="2.7.13.3" evidence="2"/>
<dbReference type="Gene3D" id="3.40.50.2300">
    <property type="match status" value="1"/>
</dbReference>
<reference evidence="8" key="1">
    <citation type="journal article" date="2022" name="bioRxiv">
        <title>Thiovibrio frasassiensisgen. nov., sp. nov., an autotrophic, elemental sulfur disproportionating bacterium isolated from sulfidic karst sediment, and proposal of Thiovibrionaceae fam. nov.</title>
        <authorList>
            <person name="Aronson H."/>
            <person name="Thomas C."/>
            <person name="Bhattacharyya M."/>
            <person name="Eckstein S."/>
            <person name="Jensen S."/>
            <person name="Barco R."/>
            <person name="Macalady J."/>
            <person name="Amend J."/>
        </authorList>
    </citation>
    <scope>NUCLEOTIDE SEQUENCE</scope>
    <source>
        <strain evidence="8">RS19-109</strain>
    </source>
</reference>
<organism evidence="8 9">
    <name type="scientific">Thiovibrio frasassiensis</name>
    <dbReference type="NCBI Taxonomy" id="2984131"/>
    <lineage>
        <taxon>Bacteria</taxon>
        <taxon>Pseudomonadati</taxon>
        <taxon>Thermodesulfobacteriota</taxon>
        <taxon>Desulfobulbia</taxon>
        <taxon>Desulfobulbales</taxon>
        <taxon>Thiovibrionaceae</taxon>
        <taxon>Thiovibrio</taxon>
    </lineage>
</organism>
<keyword evidence="8" id="KW-0067">ATP-binding</keyword>
<dbReference type="GO" id="GO:0005886">
    <property type="term" value="C:plasma membrane"/>
    <property type="evidence" value="ECO:0007669"/>
    <property type="project" value="TreeGrafter"/>
</dbReference>
<evidence type="ECO:0000256" key="2">
    <source>
        <dbReference type="ARBA" id="ARBA00012438"/>
    </source>
</evidence>
<keyword evidence="8" id="KW-0547">Nucleotide-binding</keyword>
<dbReference type="GO" id="GO:0005524">
    <property type="term" value="F:ATP binding"/>
    <property type="evidence" value="ECO:0007669"/>
    <property type="project" value="UniProtKB-KW"/>
</dbReference>
<evidence type="ECO:0000259" key="7">
    <source>
        <dbReference type="PROSITE" id="PS50110"/>
    </source>
</evidence>
<name>A0A9X4MLJ3_9BACT</name>
<proteinExistence type="predicted"/>
<keyword evidence="9" id="KW-1185">Reference proteome</keyword>
<evidence type="ECO:0000256" key="3">
    <source>
        <dbReference type="ARBA" id="ARBA00022679"/>
    </source>
</evidence>
<keyword evidence="4" id="KW-0418">Kinase</keyword>
<comment type="catalytic activity">
    <reaction evidence="1">
        <text>ATP + protein L-histidine = ADP + protein N-phospho-L-histidine.</text>
        <dbReference type="EC" id="2.7.13.3"/>
    </reaction>
</comment>
<dbReference type="SMART" id="SM00448">
    <property type="entry name" value="REC"/>
    <property type="match status" value="1"/>
</dbReference>
<dbReference type="PROSITE" id="PS50110">
    <property type="entry name" value="RESPONSE_REGULATORY"/>
    <property type="match status" value="1"/>
</dbReference>
<feature type="domain" description="Response regulatory" evidence="7">
    <location>
        <begin position="187"/>
        <end position="303"/>
    </location>
</feature>
<comment type="caution">
    <text evidence="8">The sequence shown here is derived from an EMBL/GenBank/DDBJ whole genome shotgun (WGS) entry which is preliminary data.</text>
</comment>
<dbReference type="InterPro" id="IPR005467">
    <property type="entry name" value="His_kinase_dom"/>
</dbReference>
<protein>
    <recommendedName>
        <fullName evidence="2">histidine kinase</fullName>
        <ecNumber evidence="2">2.7.13.3</ecNumber>
    </recommendedName>
</protein>
<evidence type="ECO:0000256" key="5">
    <source>
        <dbReference type="PROSITE-ProRule" id="PRU00169"/>
    </source>
</evidence>
<dbReference type="RefSeq" id="WP_307631984.1">
    <property type="nucleotide sequence ID" value="NZ_JAPHEH010000001.1"/>
</dbReference>
<dbReference type="PROSITE" id="PS50109">
    <property type="entry name" value="HIS_KIN"/>
    <property type="match status" value="1"/>
</dbReference>
<dbReference type="InterPro" id="IPR011006">
    <property type="entry name" value="CheY-like_superfamily"/>
</dbReference>
<dbReference type="Proteomes" id="UP001154240">
    <property type="component" value="Unassembled WGS sequence"/>
</dbReference>
<evidence type="ECO:0000259" key="6">
    <source>
        <dbReference type="PROSITE" id="PS50109"/>
    </source>
</evidence>
<dbReference type="SUPFAM" id="SSF55874">
    <property type="entry name" value="ATPase domain of HSP90 chaperone/DNA topoisomerase II/histidine kinase"/>
    <property type="match status" value="1"/>
</dbReference>
<accession>A0A9X4MLJ3</accession>
<dbReference type="InterPro" id="IPR001789">
    <property type="entry name" value="Sig_transdc_resp-reg_receiver"/>
</dbReference>
<dbReference type="CDD" id="cd00156">
    <property type="entry name" value="REC"/>
    <property type="match status" value="1"/>
</dbReference>
<evidence type="ECO:0000313" key="9">
    <source>
        <dbReference type="Proteomes" id="UP001154240"/>
    </source>
</evidence>
<dbReference type="SUPFAM" id="SSF52172">
    <property type="entry name" value="CheY-like"/>
    <property type="match status" value="1"/>
</dbReference>
<dbReference type="InterPro" id="IPR036890">
    <property type="entry name" value="HATPase_C_sf"/>
</dbReference>